<dbReference type="EMBL" id="UOEC01000094">
    <property type="protein sequence ID" value="VAV91935.1"/>
    <property type="molecule type" value="Genomic_DNA"/>
</dbReference>
<feature type="non-terminal residue" evidence="1">
    <location>
        <position position="1"/>
    </location>
</feature>
<organism evidence="1">
    <name type="scientific">hydrothermal vent metagenome</name>
    <dbReference type="NCBI Taxonomy" id="652676"/>
    <lineage>
        <taxon>unclassified sequences</taxon>
        <taxon>metagenomes</taxon>
        <taxon>ecological metagenomes</taxon>
    </lineage>
</organism>
<dbReference type="InterPro" id="IPR011066">
    <property type="entry name" value="MscS_channel_C_sf"/>
</dbReference>
<gene>
    <name evidence="1" type="ORF">MNBD_ALPHA08-1223</name>
</gene>
<sequence length="52" mass="5960">WVCDPDNGTTNVRGDVFLELWSALKEANIEIPYPHRQMLFSEPVQVKNTSGR</sequence>
<evidence type="ECO:0008006" key="2">
    <source>
        <dbReference type="Google" id="ProtNLM"/>
    </source>
</evidence>
<reference evidence="1" key="1">
    <citation type="submission" date="2018-06" db="EMBL/GenBank/DDBJ databases">
        <authorList>
            <person name="Zhirakovskaya E."/>
        </authorList>
    </citation>
    <scope>NUCLEOTIDE SEQUENCE</scope>
</reference>
<dbReference type="SUPFAM" id="SSF82689">
    <property type="entry name" value="Mechanosensitive channel protein MscS (YggB), C-terminal domain"/>
    <property type="match status" value="1"/>
</dbReference>
<proteinExistence type="predicted"/>
<name>A0A3B0SA12_9ZZZZ</name>
<dbReference type="GO" id="GO:0016020">
    <property type="term" value="C:membrane"/>
    <property type="evidence" value="ECO:0007669"/>
    <property type="project" value="InterPro"/>
</dbReference>
<accession>A0A3B0SA12</accession>
<dbReference type="AlphaFoldDB" id="A0A3B0SA12"/>
<protein>
    <recommendedName>
        <fullName evidence="2">Small-conductance mechanosensitive channel</fullName>
    </recommendedName>
</protein>
<evidence type="ECO:0000313" key="1">
    <source>
        <dbReference type="EMBL" id="VAV91935.1"/>
    </source>
</evidence>